<sequence>MTGEDGAIAATEIETQKSIKVATEIGNLFELCKKAHGTVQNQVNKYQKSGKNYADEAWKKAENGQKERDKNFGDALKEATPKD</sequence>
<name>A0A9N9J927_9GLOM</name>
<feature type="non-terminal residue" evidence="2">
    <location>
        <position position="1"/>
    </location>
</feature>
<evidence type="ECO:0000313" key="3">
    <source>
        <dbReference type="Proteomes" id="UP000789508"/>
    </source>
</evidence>
<evidence type="ECO:0000256" key="1">
    <source>
        <dbReference type="SAM" id="MobiDB-lite"/>
    </source>
</evidence>
<reference evidence="2" key="1">
    <citation type="submission" date="2021-06" db="EMBL/GenBank/DDBJ databases">
        <authorList>
            <person name="Kallberg Y."/>
            <person name="Tangrot J."/>
            <person name="Rosling A."/>
        </authorList>
    </citation>
    <scope>NUCLEOTIDE SEQUENCE</scope>
    <source>
        <strain evidence="2">FL130A</strain>
    </source>
</reference>
<comment type="caution">
    <text evidence="2">The sequence shown here is derived from an EMBL/GenBank/DDBJ whole genome shotgun (WGS) entry which is preliminary data.</text>
</comment>
<dbReference type="AlphaFoldDB" id="A0A9N9J927"/>
<proteinExistence type="predicted"/>
<protein>
    <submittedName>
        <fullName evidence="2">4038_t:CDS:1</fullName>
    </submittedName>
</protein>
<organism evidence="2 3">
    <name type="scientific">Ambispora leptoticha</name>
    <dbReference type="NCBI Taxonomy" id="144679"/>
    <lineage>
        <taxon>Eukaryota</taxon>
        <taxon>Fungi</taxon>
        <taxon>Fungi incertae sedis</taxon>
        <taxon>Mucoromycota</taxon>
        <taxon>Glomeromycotina</taxon>
        <taxon>Glomeromycetes</taxon>
        <taxon>Archaeosporales</taxon>
        <taxon>Ambisporaceae</taxon>
        <taxon>Ambispora</taxon>
    </lineage>
</organism>
<feature type="region of interest" description="Disordered" evidence="1">
    <location>
        <begin position="60"/>
        <end position="83"/>
    </location>
</feature>
<gene>
    <name evidence="2" type="ORF">ALEPTO_LOCUS13991</name>
</gene>
<keyword evidence="3" id="KW-1185">Reference proteome</keyword>
<dbReference type="EMBL" id="CAJVPS010050596">
    <property type="protein sequence ID" value="CAG8768095.1"/>
    <property type="molecule type" value="Genomic_DNA"/>
</dbReference>
<accession>A0A9N9J927</accession>
<evidence type="ECO:0000313" key="2">
    <source>
        <dbReference type="EMBL" id="CAG8768095.1"/>
    </source>
</evidence>
<dbReference type="Proteomes" id="UP000789508">
    <property type="component" value="Unassembled WGS sequence"/>
</dbReference>